<dbReference type="SUPFAM" id="SSF53474">
    <property type="entry name" value="alpha/beta-Hydrolases"/>
    <property type="match status" value="1"/>
</dbReference>
<dbReference type="AlphaFoldDB" id="A0AAV2HQK8"/>
<evidence type="ECO:0000256" key="1">
    <source>
        <dbReference type="ARBA" id="ARBA00004496"/>
    </source>
</evidence>
<organism evidence="4 5">
    <name type="scientific">Lymnaea stagnalis</name>
    <name type="common">Great pond snail</name>
    <name type="synonym">Helix stagnalis</name>
    <dbReference type="NCBI Taxonomy" id="6523"/>
    <lineage>
        <taxon>Eukaryota</taxon>
        <taxon>Metazoa</taxon>
        <taxon>Spiralia</taxon>
        <taxon>Lophotrochozoa</taxon>
        <taxon>Mollusca</taxon>
        <taxon>Gastropoda</taxon>
        <taxon>Heterobranchia</taxon>
        <taxon>Euthyneura</taxon>
        <taxon>Panpulmonata</taxon>
        <taxon>Hygrophila</taxon>
        <taxon>Lymnaeoidea</taxon>
        <taxon>Lymnaeidae</taxon>
        <taxon>Lymnaea</taxon>
    </lineage>
</organism>
<keyword evidence="3" id="KW-0812">Transmembrane</keyword>
<reference evidence="4 5" key="1">
    <citation type="submission" date="2024-04" db="EMBL/GenBank/DDBJ databases">
        <authorList>
            <consortium name="Genoscope - CEA"/>
            <person name="William W."/>
        </authorList>
    </citation>
    <scope>NUCLEOTIDE SEQUENCE [LARGE SCALE GENOMIC DNA]</scope>
</reference>
<protein>
    <submittedName>
        <fullName evidence="4">Uncharacterized protein</fullName>
    </submittedName>
</protein>
<keyword evidence="2" id="KW-0963">Cytoplasm</keyword>
<dbReference type="PANTHER" id="PTHR46197">
    <property type="entry name" value="PROTEIN ABHD14B-LIKE"/>
    <property type="match status" value="1"/>
</dbReference>
<evidence type="ECO:0000313" key="5">
    <source>
        <dbReference type="Proteomes" id="UP001497497"/>
    </source>
</evidence>
<evidence type="ECO:0000256" key="3">
    <source>
        <dbReference type="SAM" id="Phobius"/>
    </source>
</evidence>
<name>A0AAV2HQK8_LYMST</name>
<proteinExistence type="predicted"/>
<comment type="subcellular location">
    <subcellularLocation>
        <location evidence="1">Cytoplasm</location>
    </subcellularLocation>
</comment>
<sequence>MGGLRPSGLNVNKPVVFGLVLLCLVIFLVYRYSFESEIQTEEIMAAPVPETLPDLDEAVLSRESKEFNLTLGDKSVRIHVEQVLKKSTVPKLDILFLHGASFTSQNWLEIKSLDHVANWGYRGVAIDLPGKGKTDAIAASESGKFLDAFISALHMSNVVIVSPSASGVYSLSYLFDDPELSAEIVKGFVPIAPVQTHAYTSKYSESQIPTLIVYGTKDSQGPLVLNDLKLLPKSEVAPITDAGHACYMDKPDQFHKVLYNFLQKLSS</sequence>
<keyword evidence="5" id="KW-1185">Reference proteome</keyword>
<dbReference type="EMBL" id="CAXITT010000228">
    <property type="protein sequence ID" value="CAL1536403.1"/>
    <property type="molecule type" value="Genomic_DNA"/>
</dbReference>
<evidence type="ECO:0000256" key="2">
    <source>
        <dbReference type="ARBA" id="ARBA00022490"/>
    </source>
</evidence>
<keyword evidence="3" id="KW-1133">Transmembrane helix</keyword>
<evidence type="ECO:0000313" key="4">
    <source>
        <dbReference type="EMBL" id="CAL1536403.1"/>
    </source>
</evidence>
<dbReference type="InterPro" id="IPR029058">
    <property type="entry name" value="AB_hydrolase_fold"/>
</dbReference>
<comment type="caution">
    <text evidence="4">The sequence shown here is derived from an EMBL/GenBank/DDBJ whole genome shotgun (WGS) entry which is preliminary data.</text>
</comment>
<gene>
    <name evidence="4" type="ORF">GSLYS_00010316001</name>
</gene>
<dbReference type="GO" id="GO:0005737">
    <property type="term" value="C:cytoplasm"/>
    <property type="evidence" value="ECO:0007669"/>
    <property type="project" value="UniProtKB-SubCell"/>
</dbReference>
<keyword evidence="3" id="KW-0472">Membrane</keyword>
<dbReference type="Proteomes" id="UP001497497">
    <property type="component" value="Unassembled WGS sequence"/>
</dbReference>
<feature type="transmembrane region" description="Helical" evidence="3">
    <location>
        <begin position="15"/>
        <end position="34"/>
    </location>
</feature>
<dbReference type="Gene3D" id="3.40.50.1820">
    <property type="entry name" value="alpha/beta hydrolase"/>
    <property type="match status" value="1"/>
</dbReference>
<accession>A0AAV2HQK8</accession>
<dbReference type="PANTHER" id="PTHR46197:SF3">
    <property type="entry name" value="AB HYDROLASE-1 DOMAIN-CONTAINING PROTEIN"/>
    <property type="match status" value="1"/>
</dbReference>